<evidence type="ECO:0000256" key="1">
    <source>
        <dbReference type="SAM" id="MobiDB-lite"/>
    </source>
</evidence>
<dbReference type="GO" id="GO:0005096">
    <property type="term" value="F:GTPase activator activity"/>
    <property type="evidence" value="ECO:0007669"/>
    <property type="project" value="InterPro"/>
</dbReference>
<sequence>MPNLRRRDSDTSDKTPSPTILQPIPTPVPIPSPPSDNLLPNGPFADVAPPQPVSHSSSNETAINRPRPSMSNPRRISLQITAGGGISRLAEGSMDGSRKLVFTLASGSQPVTITAANTVVTVTPLNSGRASRVAPLFEESVALVGLKVRTNEGFVFTLRKRLKLRTTSNPPTGALSTREERRKRTRSAPPSRDGSATSFSSSLTSSRSKMNLKDSLLEDRGKQVKFQLITSNRTLDLVAKCQQDLDSLMEEIAVEKAFAMAGAEGGNGSRLLYSLRERDERNRRCRDCGESLPEWVVLEKLENGTGWMAMIVCEGCGGFHRGRDSSKVMVRSFLLDDKLFADPTTDVYRAIVNVANDMGLPKL</sequence>
<dbReference type="Gene3D" id="1.10.220.150">
    <property type="entry name" value="Arf GTPase activating protein"/>
    <property type="match status" value="1"/>
</dbReference>
<feature type="domain" description="Arf-GAP" evidence="2">
    <location>
        <begin position="274"/>
        <end position="353"/>
    </location>
</feature>
<dbReference type="SUPFAM" id="SSF57863">
    <property type="entry name" value="ArfGap/RecO-like zinc finger"/>
    <property type="match status" value="1"/>
</dbReference>
<reference evidence="3" key="1">
    <citation type="submission" date="2020-05" db="EMBL/GenBank/DDBJ databases">
        <title>Phylogenomic resolution of chytrid fungi.</title>
        <authorList>
            <person name="Stajich J.E."/>
            <person name="Amses K."/>
            <person name="Simmons R."/>
            <person name="Seto K."/>
            <person name="Myers J."/>
            <person name="Bonds A."/>
            <person name="Quandt C.A."/>
            <person name="Barry K."/>
            <person name="Liu P."/>
            <person name="Grigoriev I."/>
            <person name="Longcore J.E."/>
            <person name="James T.Y."/>
        </authorList>
    </citation>
    <scope>NUCLEOTIDE SEQUENCE</scope>
    <source>
        <strain evidence="3">JEL0318</strain>
    </source>
</reference>
<comment type="caution">
    <text evidence="3">The sequence shown here is derived from an EMBL/GenBank/DDBJ whole genome shotgun (WGS) entry which is preliminary data.</text>
</comment>
<dbReference type="Pfam" id="PF01412">
    <property type="entry name" value="ArfGap"/>
    <property type="match status" value="1"/>
</dbReference>
<name>A0AAD5SHJ9_9FUNG</name>
<feature type="compositionally biased region" description="Polar residues" evidence="1">
    <location>
        <begin position="166"/>
        <end position="175"/>
    </location>
</feature>
<feature type="compositionally biased region" description="Pro residues" evidence="1">
    <location>
        <begin position="24"/>
        <end position="34"/>
    </location>
</feature>
<dbReference type="Proteomes" id="UP001212841">
    <property type="component" value="Unassembled WGS sequence"/>
</dbReference>
<dbReference type="EMBL" id="JADGJD010000072">
    <property type="protein sequence ID" value="KAJ3055564.1"/>
    <property type="molecule type" value="Genomic_DNA"/>
</dbReference>
<dbReference type="InterPro" id="IPR001164">
    <property type="entry name" value="ArfGAP_dom"/>
</dbReference>
<feature type="region of interest" description="Disordered" evidence="1">
    <location>
        <begin position="166"/>
        <end position="207"/>
    </location>
</feature>
<feature type="compositionally biased region" description="Low complexity" evidence="1">
    <location>
        <begin position="195"/>
        <end position="207"/>
    </location>
</feature>
<feature type="compositionally biased region" description="Low complexity" evidence="1">
    <location>
        <begin position="63"/>
        <end position="73"/>
    </location>
</feature>
<feature type="compositionally biased region" description="Basic and acidic residues" evidence="1">
    <location>
        <begin position="1"/>
        <end position="13"/>
    </location>
</feature>
<evidence type="ECO:0000313" key="4">
    <source>
        <dbReference type="Proteomes" id="UP001212841"/>
    </source>
</evidence>
<dbReference type="InterPro" id="IPR038508">
    <property type="entry name" value="ArfGAP_dom_sf"/>
</dbReference>
<keyword evidence="4" id="KW-1185">Reference proteome</keyword>
<feature type="compositionally biased region" description="Polar residues" evidence="1">
    <location>
        <begin position="53"/>
        <end position="62"/>
    </location>
</feature>
<evidence type="ECO:0000313" key="3">
    <source>
        <dbReference type="EMBL" id="KAJ3055564.1"/>
    </source>
</evidence>
<proteinExistence type="predicted"/>
<feature type="region of interest" description="Disordered" evidence="1">
    <location>
        <begin position="1"/>
        <end position="73"/>
    </location>
</feature>
<dbReference type="AlphaFoldDB" id="A0AAD5SHJ9"/>
<accession>A0AAD5SHJ9</accession>
<dbReference type="InterPro" id="IPR037278">
    <property type="entry name" value="ARFGAP/RecO"/>
</dbReference>
<evidence type="ECO:0000259" key="2">
    <source>
        <dbReference type="Pfam" id="PF01412"/>
    </source>
</evidence>
<gene>
    <name evidence="3" type="ORF">HK097_010085</name>
</gene>
<protein>
    <recommendedName>
        <fullName evidence="2">Arf-GAP domain-containing protein</fullName>
    </recommendedName>
</protein>
<organism evidence="3 4">
    <name type="scientific">Rhizophlyctis rosea</name>
    <dbReference type="NCBI Taxonomy" id="64517"/>
    <lineage>
        <taxon>Eukaryota</taxon>
        <taxon>Fungi</taxon>
        <taxon>Fungi incertae sedis</taxon>
        <taxon>Chytridiomycota</taxon>
        <taxon>Chytridiomycota incertae sedis</taxon>
        <taxon>Chytridiomycetes</taxon>
        <taxon>Rhizophlyctidales</taxon>
        <taxon>Rhizophlyctidaceae</taxon>
        <taxon>Rhizophlyctis</taxon>
    </lineage>
</organism>